<organism evidence="1 2">
    <name type="scientific">Plenodomus tracheiphilus IPT5</name>
    <dbReference type="NCBI Taxonomy" id="1408161"/>
    <lineage>
        <taxon>Eukaryota</taxon>
        <taxon>Fungi</taxon>
        <taxon>Dikarya</taxon>
        <taxon>Ascomycota</taxon>
        <taxon>Pezizomycotina</taxon>
        <taxon>Dothideomycetes</taxon>
        <taxon>Pleosporomycetidae</taxon>
        <taxon>Pleosporales</taxon>
        <taxon>Pleosporineae</taxon>
        <taxon>Leptosphaeriaceae</taxon>
        <taxon>Plenodomus</taxon>
    </lineage>
</organism>
<keyword evidence="2" id="KW-1185">Reference proteome</keyword>
<dbReference type="SUPFAM" id="SSF81383">
    <property type="entry name" value="F-box domain"/>
    <property type="match status" value="1"/>
</dbReference>
<proteinExistence type="predicted"/>
<accession>A0A6A7BJX0</accession>
<protein>
    <recommendedName>
        <fullName evidence="3">F-box domain-containing protein</fullName>
    </recommendedName>
</protein>
<dbReference type="Proteomes" id="UP000799423">
    <property type="component" value="Unassembled WGS sequence"/>
</dbReference>
<dbReference type="AlphaFoldDB" id="A0A6A7BJX0"/>
<name>A0A6A7BJX0_9PLEO</name>
<evidence type="ECO:0000313" key="1">
    <source>
        <dbReference type="EMBL" id="KAF2855750.1"/>
    </source>
</evidence>
<dbReference type="OrthoDB" id="3935706at2759"/>
<sequence length="469" mass="53889">MPDLFDLSSEIILSIASHLRQVDLLNVSLTCQFLRQTTEPELFREFSGGGILPLIALILRILRKPDIARYVKAVDLRRKREPDLIVDSGHNGKEKRREIKLRTGMPVLSTEEVQILLRAFQASSRHGDMRLYQDSENYSLPTEGNQPFYRSVSLNCHIGLLLEMLPNMLTHLILGFYDLVDELYQGIEGLGPVLTSTKLRVLAIRGFASDRYKLPQFTWLRLFNIEQHPRLFLEPKSLSLRKLEIVDSHLEGRDVKTLLDACPLLTSFCYITRTSAVVDSSVDGQERIQLNSRHLVQFLEPVQATLEKLTIRMTDPSSGRDDYTKETGPRIQFSALKILDIGSDTWSGLNWLVEEGQLSVDRPTPQLQALSIDNTSFMDWDNWRVLSDRLARLLCRPHLRQLAHLKDVNPISFPRDWPGRDVIERHFPCIQLNDIRSRPRSLFDTLTEPDNVLVTNWVDVKYALSERAL</sequence>
<dbReference type="EMBL" id="MU006290">
    <property type="protein sequence ID" value="KAF2855750.1"/>
    <property type="molecule type" value="Genomic_DNA"/>
</dbReference>
<reference evidence="1" key="1">
    <citation type="submission" date="2020-01" db="EMBL/GenBank/DDBJ databases">
        <authorList>
            <consortium name="DOE Joint Genome Institute"/>
            <person name="Haridas S."/>
            <person name="Albert R."/>
            <person name="Binder M."/>
            <person name="Bloem J."/>
            <person name="Labutti K."/>
            <person name="Salamov A."/>
            <person name="Andreopoulos B."/>
            <person name="Baker S.E."/>
            <person name="Barry K."/>
            <person name="Bills G."/>
            <person name="Bluhm B.H."/>
            <person name="Cannon C."/>
            <person name="Castanera R."/>
            <person name="Culley D.E."/>
            <person name="Daum C."/>
            <person name="Ezra D."/>
            <person name="Gonzalez J.B."/>
            <person name="Henrissat B."/>
            <person name="Kuo A."/>
            <person name="Liang C."/>
            <person name="Lipzen A."/>
            <person name="Lutzoni F."/>
            <person name="Magnuson J."/>
            <person name="Mondo S."/>
            <person name="Nolan M."/>
            <person name="Ohm R."/>
            <person name="Pangilinan J."/>
            <person name="Park H.-J."/>
            <person name="Ramirez L."/>
            <person name="Alfaro M."/>
            <person name="Sun H."/>
            <person name="Tritt A."/>
            <person name="Yoshinaga Y."/>
            <person name="Zwiers L.-H."/>
            <person name="Turgeon B.G."/>
            <person name="Goodwin S.B."/>
            <person name="Spatafora J.W."/>
            <person name="Crous P.W."/>
            <person name="Grigoriev I.V."/>
        </authorList>
    </citation>
    <scope>NUCLEOTIDE SEQUENCE</scope>
    <source>
        <strain evidence="1">IPT5</strain>
    </source>
</reference>
<dbReference type="InterPro" id="IPR036047">
    <property type="entry name" value="F-box-like_dom_sf"/>
</dbReference>
<evidence type="ECO:0008006" key="3">
    <source>
        <dbReference type="Google" id="ProtNLM"/>
    </source>
</evidence>
<dbReference type="CDD" id="cd09917">
    <property type="entry name" value="F-box_SF"/>
    <property type="match status" value="1"/>
</dbReference>
<gene>
    <name evidence="1" type="ORF">T440DRAFT_475114</name>
</gene>
<evidence type="ECO:0000313" key="2">
    <source>
        <dbReference type="Proteomes" id="UP000799423"/>
    </source>
</evidence>